<organism evidence="1 2">
    <name type="scientific">Corynebacterium macginleyi</name>
    <dbReference type="NCBI Taxonomy" id="38290"/>
    <lineage>
        <taxon>Bacteria</taxon>
        <taxon>Bacillati</taxon>
        <taxon>Actinomycetota</taxon>
        <taxon>Actinomycetes</taxon>
        <taxon>Mycobacteriales</taxon>
        <taxon>Corynebacteriaceae</taxon>
        <taxon>Corynebacterium</taxon>
    </lineage>
</organism>
<sequence>MKTIVTREIMATIPAASAWPAKEKNVIAANRAIARIMVLFILEIFSGNLDDYWQR</sequence>
<reference evidence="1 2" key="1">
    <citation type="submission" date="2021-01" db="EMBL/GenBank/DDBJ databases">
        <title>Complete genome sequences of Corynebacterium macginleyi strains isolated from infectious keratitis.</title>
        <authorList>
            <person name="Sagerfors S."/>
            <person name="Poehlein A."/>
            <person name="Soderquist B."/>
            <person name="Bruggemann H."/>
        </authorList>
    </citation>
    <scope>NUCLEOTIDE SEQUENCE [LARGE SCALE GENOMIC DNA]</scope>
    <source>
        <strain evidence="1 2">12T220</strain>
    </source>
</reference>
<comment type="caution">
    <text evidence="1">The sequence shown here is derived from an EMBL/GenBank/DDBJ whole genome shotgun (WGS) entry which is preliminary data.</text>
</comment>
<dbReference type="RefSeq" id="WP_167449765.1">
    <property type="nucleotide sequence ID" value="NZ_CP068292.1"/>
</dbReference>
<name>A0ABS1Y6Z7_9CORY</name>
<evidence type="ECO:0000313" key="2">
    <source>
        <dbReference type="Proteomes" id="UP001518680"/>
    </source>
</evidence>
<gene>
    <name evidence="1" type="ORF">GWO63_007650</name>
</gene>
<dbReference type="GeneID" id="92746270"/>
<proteinExistence type="predicted"/>
<dbReference type="Proteomes" id="UP001518680">
    <property type="component" value="Unassembled WGS sequence"/>
</dbReference>
<evidence type="ECO:0000313" key="1">
    <source>
        <dbReference type="EMBL" id="MBM0244137.1"/>
    </source>
</evidence>
<keyword evidence="2" id="KW-1185">Reference proteome</keyword>
<dbReference type="EMBL" id="JAACBX020000002">
    <property type="protein sequence ID" value="MBM0244137.1"/>
    <property type="molecule type" value="Genomic_DNA"/>
</dbReference>
<accession>A0ABS1Y6Z7</accession>
<protein>
    <submittedName>
        <fullName evidence="1">Uncharacterized protein</fullName>
    </submittedName>
</protein>